<evidence type="ECO:0000259" key="1">
    <source>
        <dbReference type="Pfam" id="PF07905"/>
    </source>
</evidence>
<dbReference type="Gene3D" id="1.10.10.2840">
    <property type="entry name" value="PucR C-terminal helix-turn-helix domain"/>
    <property type="match status" value="1"/>
</dbReference>
<dbReference type="AlphaFoldDB" id="A0A1P8U682"/>
<dbReference type="PANTHER" id="PTHR33744:SF1">
    <property type="entry name" value="DNA-BINDING TRANSCRIPTIONAL ACTIVATOR ADER"/>
    <property type="match status" value="1"/>
</dbReference>
<feature type="domain" description="Purine catabolism PurC-like" evidence="1">
    <location>
        <begin position="30"/>
        <end position="138"/>
    </location>
</feature>
<dbReference type="InterPro" id="IPR042070">
    <property type="entry name" value="PucR_C-HTH_sf"/>
</dbReference>
<dbReference type="KEGG" id="maur:BOH66_04495"/>
<dbReference type="Proteomes" id="UP000187185">
    <property type="component" value="Chromosome"/>
</dbReference>
<dbReference type="PANTHER" id="PTHR33744">
    <property type="entry name" value="CARBOHYDRATE DIACID REGULATOR"/>
    <property type="match status" value="1"/>
</dbReference>
<gene>
    <name evidence="3" type="ORF">BOH66_04495</name>
</gene>
<dbReference type="Pfam" id="PF13556">
    <property type="entry name" value="HTH_30"/>
    <property type="match status" value="1"/>
</dbReference>
<sequence length="513" mass="53877">MTDPQPTLRALLARRDLDLRLASDEAALPADALDAPLRWVHSSDLADPTPFLADDLLLLTTGTQFASLSGIDGDSVEYSAYVARLRTRGVRGLGFGTEVVRDGIPPALAEACRDQGMPLFEVPYRTPFIALARANAEAIAAQAYARRTWALAAQRAISLAALRPDGLAATVAELARQLDAWVGLYDATGRPTHAAPDPAPDGAIADALAAEAGAVLRRGARAASTLEIAGHRVTLQTLGRGGHLRGLLAIVGAELDLEGRSVVTSVIAMAGLALEQNVGLDRARRALRTGLLHALLSNDPTLARRVSRELWGALPTAPVVVAVAVVAAARADAAADWLELRVAERRGALFYGRSSDGLVVVIPGGDGDTLPQLATLFNAAVGASDLTDYPAFSRAHTQAIAAARRAASGTVMPFADTTGGGVLAALDTLHARALADRRLAPLREHDDQHGTTLTATVRTWLEHDARIDEAAQALGVHRHTVRARIAQAQQLLAVDLTSFPARAELWAALVAAA</sequence>
<name>A0A1P8U682_9MICO</name>
<dbReference type="InterPro" id="IPR025736">
    <property type="entry name" value="PucR_C-HTH_dom"/>
</dbReference>
<protein>
    <submittedName>
        <fullName evidence="3">PucR family transcriptional regulator</fullName>
    </submittedName>
</protein>
<dbReference type="OrthoDB" id="8450798at2"/>
<keyword evidence="4" id="KW-1185">Reference proteome</keyword>
<dbReference type="RefSeq" id="WP_076689679.1">
    <property type="nucleotide sequence ID" value="NZ_CP018762.1"/>
</dbReference>
<dbReference type="EMBL" id="CP018762">
    <property type="protein sequence ID" value="APZ33609.1"/>
    <property type="molecule type" value="Genomic_DNA"/>
</dbReference>
<feature type="domain" description="PucR C-terminal helix-turn-helix" evidence="2">
    <location>
        <begin position="453"/>
        <end position="510"/>
    </location>
</feature>
<organism evidence="3 4">
    <name type="scientific">Microbacterium aurum</name>
    <dbReference type="NCBI Taxonomy" id="36805"/>
    <lineage>
        <taxon>Bacteria</taxon>
        <taxon>Bacillati</taxon>
        <taxon>Actinomycetota</taxon>
        <taxon>Actinomycetes</taxon>
        <taxon>Micrococcales</taxon>
        <taxon>Microbacteriaceae</taxon>
        <taxon>Microbacterium</taxon>
    </lineage>
</organism>
<reference evidence="3 4" key="1">
    <citation type="submission" date="2016-12" db="EMBL/GenBank/DDBJ databases">
        <title>Complete genome sequence of Microbacterium aurum KACC 15219.</title>
        <authorList>
            <person name="Jung Y."/>
            <person name="Shin J.-H."/>
            <person name="Lee Y.-J."/>
            <person name="Yi H."/>
            <person name="Bahn Y.-S."/>
            <person name="Kim J.F."/>
            <person name="Lee D.-W."/>
        </authorList>
    </citation>
    <scope>NUCLEOTIDE SEQUENCE [LARGE SCALE GENOMIC DNA]</scope>
    <source>
        <strain evidence="3 4">KACC 15219</strain>
    </source>
</reference>
<proteinExistence type="predicted"/>
<accession>A0A1P8U682</accession>
<evidence type="ECO:0000313" key="3">
    <source>
        <dbReference type="EMBL" id="APZ33609.1"/>
    </source>
</evidence>
<dbReference type="InterPro" id="IPR012914">
    <property type="entry name" value="PucR_dom"/>
</dbReference>
<evidence type="ECO:0000259" key="2">
    <source>
        <dbReference type="Pfam" id="PF13556"/>
    </source>
</evidence>
<dbReference type="Pfam" id="PF07905">
    <property type="entry name" value="PucR"/>
    <property type="match status" value="1"/>
</dbReference>
<dbReference type="InterPro" id="IPR051448">
    <property type="entry name" value="CdaR-like_regulators"/>
</dbReference>
<dbReference type="STRING" id="36805.BOH66_04495"/>
<evidence type="ECO:0000313" key="4">
    <source>
        <dbReference type="Proteomes" id="UP000187185"/>
    </source>
</evidence>